<evidence type="ECO:0000313" key="1">
    <source>
        <dbReference type="EMBL" id="RDD84758.1"/>
    </source>
</evidence>
<protein>
    <submittedName>
        <fullName evidence="1">Tetratricopeptide repeat protein</fullName>
    </submittedName>
</protein>
<gene>
    <name evidence="1" type="ORF">DVZ84_33645</name>
</gene>
<dbReference type="Gene3D" id="1.25.40.10">
    <property type="entry name" value="Tetratricopeptide repeat domain"/>
    <property type="match status" value="1"/>
</dbReference>
<proteinExistence type="predicted"/>
<evidence type="ECO:0000313" key="2">
    <source>
        <dbReference type="Proteomes" id="UP000253742"/>
    </source>
</evidence>
<reference evidence="1 2" key="1">
    <citation type="submission" date="2018-07" db="EMBL/GenBank/DDBJ databases">
        <title>Genome guided investigation of antibiotics producing actinomycetales strain isolated from a Macau mangrove ecosystem.</title>
        <authorList>
            <person name="Hu D."/>
        </authorList>
    </citation>
    <scope>NUCLEOTIDE SEQUENCE [LARGE SCALE GENOMIC DNA]</scope>
    <source>
        <strain evidence="1 2">2297</strain>
    </source>
</reference>
<dbReference type="Proteomes" id="UP000253742">
    <property type="component" value="Unassembled WGS sequence"/>
</dbReference>
<dbReference type="AlphaFoldDB" id="A0A369UYD2"/>
<dbReference type="InterPro" id="IPR053137">
    <property type="entry name" value="NLR-like"/>
</dbReference>
<dbReference type="PANTHER" id="PTHR46082:SF6">
    <property type="entry name" value="AAA+ ATPASE DOMAIN-CONTAINING PROTEIN-RELATED"/>
    <property type="match status" value="1"/>
</dbReference>
<dbReference type="InterPro" id="IPR011990">
    <property type="entry name" value="TPR-like_helical_dom_sf"/>
</dbReference>
<dbReference type="PANTHER" id="PTHR46082">
    <property type="entry name" value="ATP/GTP-BINDING PROTEIN-RELATED"/>
    <property type="match status" value="1"/>
</dbReference>
<organism evidence="1 2">
    <name type="scientific">Streptomyces parvulus</name>
    <dbReference type="NCBI Taxonomy" id="146923"/>
    <lineage>
        <taxon>Bacteria</taxon>
        <taxon>Bacillati</taxon>
        <taxon>Actinomycetota</taxon>
        <taxon>Actinomycetes</taxon>
        <taxon>Kitasatosporales</taxon>
        <taxon>Streptomycetaceae</taxon>
        <taxon>Streptomyces</taxon>
    </lineage>
</organism>
<dbReference type="Pfam" id="PF13374">
    <property type="entry name" value="TPR_10"/>
    <property type="match status" value="3"/>
</dbReference>
<dbReference type="SUPFAM" id="SSF48452">
    <property type="entry name" value="TPR-like"/>
    <property type="match status" value="1"/>
</dbReference>
<comment type="caution">
    <text evidence="1">The sequence shown here is derived from an EMBL/GenBank/DDBJ whole genome shotgun (WGS) entry which is preliminary data.</text>
</comment>
<sequence length="214" mass="23058">MVARNPVTTTRRRGRGRGGIVWRRSNPGRAGLRRQLRTARVLFDSGDFTGAEVLLRRLLPDCEAELGADHEETIGLLNLLGSTLYQQREAAASAQVAREATDRAARAWGPDHPATLDCAHNLGAALAIRGDVPGSVSVLDDTWQRRARSLGPSHESTLTTANTLGATLFAAGLRQDGLAVLRRAHTQSATLPPGHPVREEIEVNLRIAERNTGG</sequence>
<dbReference type="EMBL" id="QQBH01000035">
    <property type="protein sequence ID" value="RDD84758.1"/>
    <property type="molecule type" value="Genomic_DNA"/>
</dbReference>
<accession>A0A369UYD2</accession>
<name>A0A369UYD2_9ACTN</name>
<dbReference type="STRING" id="146923.Spa2297_00185"/>